<evidence type="ECO:0000313" key="2">
    <source>
        <dbReference type="Proteomes" id="UP000247584"/>
    </source>
</evidence>
<keyword evidence="2" id="KW-1185">Reference proteome</keyword>
<proteinExistence type="predicted"/>
<gene>
    <name evidence="1" type="ORF">C8J23_1275</name>
</gene>
<name>A0ABX5PKE9_9GAMM</name>
<protein>
    <submittedName>
        <fullName evidence="1">Uncharacterized protein</fullName>
    </submittedName>
</protein>
<comment type="caution">
    <text evidence="1">The sequence shown here is derived from an EMBL/GenBank/DDBJ whole genome shotgun (WGS) entry which is preliminary data.</text>
</comment>
<dbReference type="EMBL" id="QJSY01000027">
    <property type="protein sequence ID" value="PYE56849.1"/>
    <property type="molecule type" value="Genomic_DNA"/>
</dbReference>
<reference evidence="1 2" key="1">
    <citation type="submission" date="2018-06" db="EMBL/GenBank/DDBJ databases">
        <title>Genomic Encyclopedia of Type Strains, Phase III (KMG-III): the genomes of soil and plant-associated and newly described type strains.</title>
        <authorList>
            <person name="Whitman W."/>
        </authorList>
    </citation>
    <scope>NUCLEOTIDE SEQUENCE [LARGE SCALE GENOMIC DNA]</scope>
    <source>
        <strain evidence="1 2">JC5</strain>
    </source>
</reference>
<accession>A0ABX5PKE9</accession>
<dbReference type="Proteomes" id="UP000247584">
    <property type="component" value="Unassembled WGS sequence"/>
</dbReference>
<organism evidence="1 2">
    <name type="scientific">Shewanella chilikensis</name>
    <dbReference type="NCBI Taxonomy" id="558541"/>
    <lineage>
        <taxon>Bacteria</taxon>
        <taxon>Pseudomonadati</taxon>
        <taxon>Pseudomonadota</taxon>
        <taxon>Gammaproteobacteria</taxon>
        <taxon>Alteromonadales</taxon>
        <taxon>Shewanellaceae</taxon>
        <taxon>Shewanella</taxon>
    </lineage>
</organism>
<evidence type="ECO:0000313" key="1">
    <source>
        <dbReference type="EMBL" id="PYE56849.1"/>
    </source>
</evidence>
<sequence>MYVPLLPVLAGIYLICFQDILRKLGNLFWLQ</sequence>